<dbReference type="OrthoDB" id="548564at2759"/>
<gene>
    <name evidence="1" type="ORF">D9Q98_007936</name>
</gene>
<name>A0A9D4YTM9_CHLVU</name>
<dbReference type="SUPFAM" id="SSF48452">
    <property type="entry name" value="TPR-like"/>
    <property type="match status" value="1"/>
</dbReference>
<dbReference type="Proteomes" id="UP001055712">
    <property type="component" value="Unassembled WGS sequence"/>
</dbReference>
<dbReference type="PANTHER" id="PTHR45005:SF2">
    <property type="entry name" value="PROTEIN HLB1"/>
    <property type="match status" value="1"/>
</dbReference>
<dbReference type="InterPro" id="IPR053277">
    <property type="entry name" value="Endomembrane_traffic_mod"/>
</dbReference>
<dbReference type="Gene3D" id="1.25.40.10">
    <property type="entry name" value="Tetratricopeptide repeat domain"/>
    <property type="match status" value="1"/>
</dbReference>
<accession>A0A9D4YTM9</accession>
<keyword evidence="2" id="KW-1185">Reference proteome</keyword>
<comment type="caution">
    <text evidence="1">The sequence shown here is derived from an EMBL/GenBank/DDBJ whole genome shotgun (WGS) entry which is preliminary data.</text>
</comment>
<protein>
    <submittedName>
        <fullName evidence="1">Uncharacterized protein</fullName>
    </submittedName>
</protein>
<reference evidence="1" key="2">
    <citation type="submission" date="2020-11" db="EMBL/GenBank/DDBJ databases">
        <authorList>
            <person name="Cecchin M."/>
            <person name="Marcolungo L."/>
            <person name="Rossato M."/>
            <person name="Girolomoni L."/>
            <person name="Cosentino E."/>
            <person name="Cuine S."/>
            <person name="Li-Beisson Y."/>
            <person name="Delledonne M."/>
            <person name="Ballottari M."/>
        </authorList>
    </citation>
    <scope>NUCLEOTIDE SEQUENCE</scope>
    <source>
        <strain evidence="1">211/11P</strain>
        <tissue evidence="1">Whole cell</tissue>
    </source>
</reference>
<dbReference type="PANTHER" id="PTHR45005">
    <property type="match status" value="1"/>
</dbReference>
<dbReference type="InterPro" id="IPR011990">
    <property type="entry name" value="TPR-like_helical_dom_sf"/>
</dbReference>
<organism evidence="1 2">
    <name type="scientific">Chlorella vulgaris</name>
    <name type="common">Green alga</name>
    <dbReference type="NCBI Taxonomy" id="3077"/>
    <lineage>
        <taxon>Eukaryota</taxon>
        <taxon>Viridiplantae</taxon>
        <taxon>Chlorophyta</taxon>
        <taxon>core chlorophytes</taxon>
        <taxon>Trebouxiophyceae</taxon>
        <taxon>Chlorellales</taxon>
        <taxon>Chlorellaceae</taxon>
        <taxon>Chlorella clade</taxon>
        <taxon>Chlorella</taxon>
    </lineage>
</organism>
<evidence type="ECO:0000313" key="2">
    <source>
        <dbReference type="Proteomes" id="UP001055712"/>
    </source>
</evidence>
<dbReference type="EMBL" id="SIDB01000011">
    <property type="protein sequence ID" value="KAI3425968.1"/>
    <property type="molecule type" value="Genomic_DNA"/>
</dbReference>
<sequence length="449" mass="47221">MAELAAALAALAGGNGALAGSSPRPVSPSTLAQPGWFVPPHLLRQPHCRAASLTAHECSREAAAQPTDFDRVYRYGLSLQELASKLIQQPADQLMLLNQAAEVYMEASRLQGGRHAAALYNWAVALTDIARLVRAQQPDEAYECLTAAASKYAQSLAVHSDNPQANNNWGLVLQDLSGLRAASERHGYHHHSLQKFRRAIRLRPDFDRACYNLGTVLYSHACSLQEALLAGQEEQEAAAAAASSSLSGRHSSSLGPGSSAAAAALGSSGRGAAERAIQATFAHAAQYIALAYAMEPGKGVYGDSLAAVQRLLPLPHLRAGCLLAVHPDTECSPSEQWVPCWFGLGLEGLQAARPPAAYAGSAAHSGMPAAPLPIRYELADVADARLAADPSLPAGAAIWLGLRSSPRGAYLVAADQDDAEGWIDALLLLSHLLRAGRISGAQAALALRR</sequence>
<reference evidence="1" key="1">
    <citation type="journal article" date="2019" name="Plant J.">
        <title>Chlorella vulgaris genome assembly and annotation reveals the molecular basis for metabolic acclimation to high light conditions.</title>
        <authorList>
            <person name="Cecchin M."/>
            <person name="Marcolungo L."/>
            <person name="Rossato M."/>
            <person name="Girolomoni L."/>
            <person name="Cosentino E."/>
            <person name="Cuine S."/>
            <person name="Li-Beisson Y."/>
            <person name="Delledonne M."/>
            <person name="Ballottari M."/>
        </authorList>
    </citation>
    <scope>NUCLEOTIDE SEQUENCE</scope>
    <source>
        <strain evidence="1">211/11P</strain>
    </source>
</reference>
<dbReference type="AlphaFoldDB" id="A0A9D4YTM9"/>
<proteinExistence type="predicted"/>
<evidence type="ECO:0000313" key="1">
    <source>
        <dbReference type="EMBL" id="KAI3425968.1"/>
    </source>
</evidence>